<reference evidence="2 3" key="1">
    <citation type="submission" date="2020-08" db="EMBL/GenBank/DDBJ databases">
        <title>Genomic Encyclopedia of Type Strains, Phase IV (KMG-IV): sequencing the most valuable type-strain genomes for metagenomic binning, comparative biology and taxonomic classification.</title>
        <authorList>
            <person name="Goeker M."/>
        </authorList>
    </citation>
    <scope>NUCLEOTIDE SEQUENCE [LARGE SCALE GENOMIC DNA]</scope>
    <source>
        <strain evidence="2 3">YC6723</strain>
    </source>
</reference>
<dbReference type="EMBL" id="JACIEV010000010">
    <property type="protein sequence ID" value="MBB4155181.1"/>
    <property type="molecule type" value="Genomic_DNA"/>
</dbReference>
<evidence type="ECO:0000256" key="1">
    <source>
        <dbReference type="SAM" id="MobiDB-lite"/>
    </source>
</evidence>
<organism evidence="2 3">
    <name type="scientific">Sphingomonas jinjuensis</name>
    <dbReference type="NCBI Taxonomy" id="535907"/>
    <lineage>
        <taxon>Bacteria</taxon>
        <taxon>Pseudomonadati</taxon>
        <taxon>Pseudomonadota</taxon>
        <taxon>Alphaproteobacteria</taxon>
        <taxon>Sphingomonadales</taxon>
        <taxon>Sphingomonadaceae</taxon>
        <taxon>Sphingomonas</taxon>
    </lineage>
</organism>
<evidence type="ECO:0000313" key="3">
    <source>
        <dbReference type="Proteomes" id="UP000529795"/>
    </source>
</evidence>
<feature type="region of interest" description="Disordered" evidence="1">
    <location>
        <begin position="1"/>
        <end position="29"/>
    </location>
</feature>
<evidence type="ECO:0000313" key="2">
    <source>
        <dbReference type="EMBL" id="MBB4155181.1"/>
    </source>
</evidence>
<comment type="caution">
    <text evidence="2">The sequence shown here is derived from an EMBL/GenBank/DDBJ whole genome shotgun (WGS) entry which is preliminary data.</text>
</comment>
<keyword evidence="3" id="KW-1185">Reference proteome</keyword>
<dbReference type="RefSeq" id="WP_183986445.1">
    <property type="nucleotide sequence ID" value="NZ_JACIEV010000010.1"/>
</dbReference>
<name>A0A840FEC9_9SPHN</name>
<dbReference type="AlphaFoldDB" id="A0A840FEC9"/>
<sequence length="201" mass="22339">MKPSKHAIGERAEPAAQPRPATDPSFVDDLEPVPVRTRWRGWSAERQREFLIALAETGSISMACNQVKMTSRSAYRLRQRPDAAAFARAWDDALRIATTRLTTLAYERAVRGTLTETFDQFGNLTGQRRTPSDKLLMFLLGHLLPAGRPGDRWPGLQELGTARLADFPASLAALTDSDTEIVPYRAEDFYGDPPHDPADCT</sequence>
<gene>
    <name evidence="2" type="ORF">GGQ80_003099</name>
</gene>
<evidence type="ECO:0008006" key="4">
    <source>
        <dbReference type="Google" id="ProtNLM"/>
    </source>
</evidence>
<protein>
    <recommendedName>
        <fullName evidence="4">Terminase small subunit</fullName>
    </recommendedName>
</protein>
<proteinExistence type="predicted"/>
<accession>A0A840FEC9</accession>
<dbReference type="Proteomes" id="UP000529795">
    <property type="component" value="Unassembled WGS sequence"/>
</dbReference>